<name>A0A150IN65_9EURY</name>
<reference evidence="1 2" key="1">
    <citation type="journal article" date="2016" name="ISME J.">
        <title>Chasing the elusive Euryarchaeota class WSA2: genomes reveal a uniquely fastidious methyl-reducing methanogen.</title>
        <authorList>
            <person name="Nobu M.K."/>
            <person name="Narihiro T."/>
            <person name="Kuroda K."/>
            <person name="Mei R."/>
            <person name="Liu W.T."/>
        </authorList>
    </citation>
    <scope>NUCLEOTIDE SEQUENCE [LARGE SCALE GENOMIC DNA]</scope>
    <source>
        <strain evidence="1">U1lsi0528_Bin055</strain>
    </source>
</reference>
<proteinExistence type="predicted"/>
<accession>A0A150IN65</accession>
<gene>
    <name evidence="1" type="ORF">AMQ22_02131</name>
</gene>
<dbReference type="EMBL" id="LNGC01000200">
    <property type="protein sequence ID" value="KYC46450.1"/>
    <property type="molecule type" value="Genomic_DNA"/>
</dbReference>
<dbReference type="Proteomes" id="UP000075398">
    <property type="component" value="Unassembled WGS sequence"/>
</dbReference>
<organism evidence="1 2">
    <name type="scientific">Candidatus Methanofastidiosum methylothiophilum</name>
    <dbReference type="NCBI Taxonomy" id="1705564"/>
    <lineage>
        <taxon>Archaea</taxon>
        <taxon>Methanobacteriati</taxon>
        <taxon>Methanobacteriota</taxon>
        <taxon>Stenosarchaea group</taxon>
        <taxon>Candidatus Methanofastidiosia</taxon>
        <taxon>Candidatus Methanofastidiosales</taxon>
        <taxon>Candidatus Methanofastidiosaceae</taxon>
        <taxon>Candidatus Methanofastidiosum</taxon>
    </lineage>
</organism>
<sequence length="94" mass="9888">MPLPPAYHEPMAILIALISSSDCSAITSNSFECADMKDSTPVAGDIGYPEIKLHPPASAPSATASLPEIRISLLISLENTSLFLTFTAIPDSTI</sequence>
<comment type="caution">
    <text evidence="1">The sequence shown here is derived from an EMBL/GenBank/DDBJ whole genome shotgun (WGS) entry which is preliminary data.</text>
</comment>
<protein>
    <submittedName>
        <fullName evidence="1">Uncharacterized protein</fullName>
    </submittedName>
</protein>
<dbReference type="AlphaFoldDB" id="A0A150IN65"/>
<evidence type="ECO:0000313" key="2">
    <source>
        <dbReference type="Proteomes" id="UP000075398"/>
    </source>
</evidence>
<evidence type="ECO:0000313" key="1">
    <source>
        <dbReference type="EMBL" id="KYC46450.1"/>
    </source>
</evidence>